<evidence type="ECO:0000259" key="2">
    <source>
        <dbReference type="Pfam" id="PF13786"/>
    </source>
</evidence>
<dbReference type="Proteomes" id="UP000773462">
    <property type="component" value="Unassembled WGS sequence"/>
</dbReference>
<dbReference type="RefSeq" id="WP_209873335.1">
    <property type="nucleotide sequence ID" value="NZ_JAGGLV010000007.1"/>
</dbReference>
<feature type="domain" description="DUF4179" evidence="2">
    <location>
        <begin position="59"/>
        <end position="149"/>
    </location>
</feature>
<name>A0ABS4NQU8_9BACL</name>
<feature type="transmembrane region" description="Helical" evidence="1">
    <location>
        <begin position="53"/>
        <end position="74"/>
    </location>
</feature>
<keyword evidence="1" id="KW-0812">Transmembrane</keyword>
<dbReference type="Gene3D" id="2.60.40.1630">
    <property type="entry name" value="bacillus anthracis domain"/>
    <property type="match status" value="1"/>
</dbReference>
<evidence type="ECO:0000313" key="3">
    <source>
        <dbReference type="EMBL" id="MBP2112444.1"/>
    </source>
</evidence>
<accession>A0ABS4NQU8</accession>
<keyword evidence="1" id="KW-1133">Transmembrane helix</keyword>
<evidence type="ECO:0000256" key="1">
    <source>
        <dbReference type="SAM" id="Phobius"/>
    </source>
</evidence>
<dbReference type="Pfam" id="PF13786">
    <property type="entry name" value="DUF4179"/>
    <property type="match status" value="1"/>
</dbReference>
<proteinExistence type="predicted"/>
<dbReference type="EMBL" id="JAGGLV010000007">
    <property type="protein sequence ID" value="MBP2112444.1"/>
    <property type="molecule type" value="Genomic_DNA"/>
</dbReference>
<protein>
    <recommendedName>
        <fullName evidence="2">DUF4179 domain-containing protein</fullName>
    </recommendedName>
</protein>
<sequence length="377" mass="41423">MDSSREEQAMLTDAARIHKEAGADAGGNEIRQAVIAGIELGRRRSWQGRLTKGSFLGLAAAAVAAIILFLIPVIHDAAPRAAGPAGEVNWGGLEMFKRLYSSDSEAPTLDTAIRHGYIQEINQSVASGDYRITLNAVTADENKIIFLYTANVAEGQEIYSVNSARIKNPATGYDLENGGGIGAHAKNNGHDDKRIFYGRGAILLDRSKPFPEQLEADFQISSMDKGKMKDLAKGVNVADVHYSPRLKISFKLDPKFKKQQTVIVRPGEDFMLEGIQVTLEQVELSPLMIRTVVKIKNESEITWENRQKISGSVHRNEIMSTAKYGTTEIWSPTGTGTDEGFEHYFGSNLLDKPESMNMIMKTGEGKNTKEINLPILP</sequence>
<evidence type="ECO:0000313" key="4">
    <source>
        <dbReference type="Proteomes" id="UP000773462"/>
    </source>
</evidence>
<organism evidence="3 4">
    <name type="scientific">Paenibacillus silagei</name>
    <dbReference type="NCBI Taxonomy" id="1670801"/>
    <lineage>
        <taxon>Bacteria</taxon>
        <taxon>Bacillati</taxon>
        <taxon>Bacillota</taxon>
        <taxon>Bacilli</taxon>
        <taxon>Bacillales</taxon>
        <taxon>Paenibacillaceae</taxon>
        <taxon>Paenibacillus</taxon>
    </lineage>
</organism>
<dbReference type="InterPro" id="IPR025436">
    <property type="entry name" value="DUF4179"/>
</dbReference>
<keyword evidence="4" id="KW-1185">Reference proteome</keyword>
<gene>
    <name evidence="3" type="ORF">J2Z70_002598</name>
</gene>
<comment type="caution">
    <text evidence="3">The sequence shown here is derived from an EMBL/GenBank/DDBJ whole genome shotgun (WGS) entry which is preliminary data.</text>
</comment>
<keyword evidence="1" id="KW-0472">Membrane</keyword>
<reference evidence="3 4" key="1">
    <citation type="submission" date="2021-03" db="EMBL/GenBank/DDBJ databases">
        <title>Genomic Encyclopedia of Type Strains, Phase IV (KMG-IV): sequencing the most valuable type-strain genomes for metagenomic binning, comparative biology and taxonomic classification.</title>
        <authorList>
            <person name="Goeker M."/>
        </authorList>
    </citation>
    <scope>NUCLEOTIDE SEQUENCE [LARGE SCALE GENOMIC DNA]</scope>
    <source>
        <strain evidence="3 4">DSM 101953</strain>
    </source>
</reference>